<dbReference type="Proteomes" id="UP001519271">
    <property type="component" value="Unassembled WGS sequence"/>
</dbReference>
<gene>
    <name evidence="1" type="ORF">J2Z34_002297</name>
</gene>
<evidence type="ECO:0000313" key="1">
    <source>
        <dbReference type="EMBL" id="MBP1919801.1"/>
    </source>
</evidence>
<organism evidence="1 2">
    <name type="scientific">Youngiibacter multivorans</name>
    <dbReference type="NCBI Taxonomy" id="937251"/>
    <lineage>
        <taxon>Bacteria</taxon>
        <taxon>Bacillati</taxon>
        <taxon>Bacillota</taxon>
        <taxon>Clostridia</taxon>
        <taxon>Eubacteriales</taxon>
        <taxon>Clostridiaceae</taxon>
        <taxon>Youngiibacter</taxon>
    </lineage>
</organism>
<name>A0ABS4G5H2_9CLOT</name>
<sequence length="35" mass="4049">MKLFAKDGNDLVLVARSREKLESIKEFYRKSMGST</sequence>
<protein>
    <submittedName>
        <fullName evidence="1">Short-subunit dehydrogenase</fullName>
    </submittedName>
</protein>
<evidence type="ECO:0000313" key="2">
    <source>
        <dbReference type="Proteomes" id="UP001519271"/>
    </source>
</evidence>
<proteinExistence type="predicted"/>
<reference evidence="1 2" key="1">
    <citation type="submission" date="2021-03" db="EMBL/GenBank/DDBJ databases">
        <title>Genomic Encyclopedia of Type Strains, Phase IV (KMG-IV): sequencing the most valuable type-strain genomes for metagenomic binning, comparative biology and taxonomic classification.</title>
        <authorList>
            <person name="Goeker M."/>
        </authorList>
    </citation>
    <scope>NUCLEOTIDE SEQUENCE [LARGE SCALE GENOMIC DNA]</scope>
    <source>
        <strain evidence="1 2">DSM 6139</strain>
    </source>
</reference>
<keyword evidence="2" id="KW-1185">Reference proteome</keyword>
<dbReference type="EMBL" id="JAGGKC010000019">
    <property type="protein sequence ID" value="MBP1919801.1"/>
    <property type="molecule type" value="Genomic_DNA"/>
</dbReference>
<accession>A0ABS4G5H2</accession>
<comment type="caution">
    <text evidence="1">The sequence shown here is derived from an EMBL/GenBank/DDBJ whole genome shotgun (WGS) entry which is preliminary data.</text>
</comment>